<dbReference type="Pfam" id="PF00817">
    <property type="entry name" value="IMS"/>
    <property type="match status" value="1"/>
</dbReference>
<evidence type="ECO:0000259" key="9">
    <source>
        <dbReference type="Pfam" id="PF11799"/>
    </source>
</evidence>
<protein>
    <recommendedName>
        <fullName evidence="4">DNA-directed DNA polymerase</fullName>
        <ecNumber evidence="4">2.7.7.7</ecNumber>
    </recommendedName>
</protein>
<evidence type="ECO:0000256" key="1">
    <source>
        <dbReference type="ARBA" id="ARBA00001946"/>
    </source>
</evidence>
<dbReference type="EMBL" id="AP027142">
    <property type="protein sequence ID" value="BDV32513.1"/>
    <property type="molecule type" value="Genomic_DNA"/>
</dbReference>
<organism evidence="10 11">
    <name type="scientific">Methylocystis iwaonis</name>
    <dbReference type="NCBI Taxonomy" id="2885079"/>
    <lineage>
        <taxon>Bacteria</taxon>
        <taxon>Pseudomonadati</taxon>
        <taxon>Pseudomonadota</taxon>
        <taxon>Alphaproteobacteria</taxon>
        <taxon>Hyphomicrobiales</taxon>
        <taxon>Methylocystaceae</taxon>
        <taxon>Methylocystis</taxon>
    </lineage>
</organism>
<evidence type="ECO:0000256" key="2">
    <source>
        <dbReference type="ARBA" id="ARBA00010945"/>
    </source>
</evidence>
<comment type="similarity">
    <text evidence="2">Belongs to the DNA polymerase type-Y family.</text>
</comment>
<dbReference type="InterPro" id="IPR043502">
    <property type="entry name" value="DNA/RNA_pol_sf"/>
</dbReference>
<dbReference type="CDD" id="cd03468">
    <property type="entry name" value="PolY_like"/>
    <property type="match status" value="1"/>
</dbReference>
<keyword evidence="11" id="KW-1185">Reference proteome</keyword>
<dbReference type="PANTHER" id="PTHR35369:SF2">
    <property type="entry name" value="BLR3025 PROTEIN"/>
    <property type="match status" value="1"/>
</dbReference>
<comment type="function">
    <text evidence="6">Poorly processive, error-prone DNA polymerase involved in untargeted mutagenesis. Copies undamaged DNA at stalled replication forks, which arise in vivo from mismatched or misaligned primer ends. These misaligned primers can be extended by PolIV. Exhibits no 3'-5' exonuclease (proofreading) activity. May be involved in translesional synthesis, in conjunction with the beta clamp from PolIII.</text>
</comment>
<evidence type="ECO:0000256" key="3">
    <source>
        <dbReference type="ARBA" id="ARBA00011245"/>
    </source>
</evidence>
<evidence type="ECO:0000256" key="7">
    <source>
        <dbReference type="ARBA" id="ARBA00049244"/>
    </source>
</evidence>
<sequence length="512" mass="55544">MRFLSVFLPRLATDRLLRRRRGVAPEAFALYARVKGAERLTAVDARAQKRGLAPGMAVADARARCPALALAEANPKADAALVTGLADWGRRFTPLAAPDPPDGLLLDVTGAAHLFGGEAALLGDIESRLRALGFTARAAIAPGPALARALARFSDTRLVAAQARQEELDRLAASFPIDALGLEAEALAGMRRAGLRDIGDLLERPRAPLAARFGAQALTRLDALTCRIRDPITPRFEAPAFIAERRFPDGLTRQEDLAATLTRLAADLCPMLERAGVGARRLEAVFYRVDGAVKRIAAGTSRPLRDPARLAALLAERLSAVAEEGLDTGYGFDVLQLAATEVESAAAPQTAFVAPPRGGGSDEDLGDLLDRLGARLGLRRVLRLHPEAAHLPEFAVAAVPAAFGAPLPHSEKCAESPMRPLRLFERPEPIEAIALFPDGPPLKFRWRRVLREIVAFEGPERIAAPWWGDAPQQFTRDYFHAQDKNGQLFWLFREGLYGRETDAPRWFVHGLS</sequence>
<evidence type="ECO:0000256" key="6">
    <source>
        <dbReference type="ARBA" id="ARBA00025589"/>
    </source>
</evidence>
<dbReference type="InterPro" id="IPR001126">
    <property type="entry name" value="UmuC"/>
</dbReference>
<comment type="catalytic activity">
    <reaction evidence="7">
        <text>DNA(n) + a 2'-deoxyribonucleoside 5'-triphosphate = DNA(n+1) + diphosphate</text>
        <dbReference type="Rhea" id="RHEA:22508"/>
        <dbReference type="Rhea" id="RHEA-COMP:17339"/>
        <dbReference type="Rhea" id="RHEA-COMP:17340"/>
        <dbReference type="ChEBI" id="CHEBI:33019"/>
        <dbReference type="ChEBI" id="CHEBI:61560"/>
        <dbReference type="ChEBI" id="CHEBI:173112"/>
        <dbReference type="EC" id="2.7.7.7"/>
    </reaction>
</comment>
<evidence type="ECO:0000256" key="4">
    <source>
        <dbReference type="ARBA" id="ARBA00012417"/>
    </source>
</evidence>
<evidence type="ECO:0000259" key="8">
    <source>
        <dbReference type="Pfam" id="PF00817"/>
    </source>
</evidence>
<dbReference type="PANTHER" id="PTHR35369">
    <property type="entry name" value="BLR3025 PROTEIN-RELATED"/>
    <property type="match status" value="1"/>
</dbReference>
<evidence type="ECO:0000313" key="11">
    <source>
        <dbReference type="Proteomes" id="UP001317629"/>
    </source>
</evidence>
<keyword evidence="5" id="KW-0227">DNA damage</keyword>
<dbReference type="Gene3D" id="3.40.1170.60">
    <property type="match status" value="1"/>
</dbReference>
<dbReference type="InterPro" id="IPR017961">
    <property type="entry name" value="DNA_pol_Y-fam_little_finger"/>
</dbReference>
<gene>
    <name evidence="10" type="ORF">SS37A_00420</name>
</gene>
<reference evidence="10 11" key="1">
    <citation type="journal article" date="2023" name="Int. J. Syst. Evol. Microbiol.">
        <title>Methylocystis iwaonis sp. nov., a type II methane-oxidizing bacterium from surface soil of a rice paddy field in Japan, and emended description of the genus Methylocystis (ex Whittenbury et al. 1970) Bowman et al. 1993.</title>
        <authorList>
            <person name="Kaise H."/>
            <person name="Sawadogo J.B."/>
            <person name="Alam M.S."/>
            <person name="Ueno C."/>
            <person name="Dianou D."/>
            <person name="Shinjo R."/>
            <person name="Asakawa S."/>
        </authorList>
    </citation>
    <scope>NUCLEOTIDE SEQUENCE [LARGE SCALE GENOMIC DNA]</scope>
    <source>
        <strain evidence="10 11">SS37A-Re</strain>
    </source>
</reference>
<dbReference type="SUPFAM" id="SSF56672">
    <property type="entry name" value="DNA/RNA polymerases"/>
    <property type="match status" value="1"/>
</dbReference>
<evidence type="ECO:0000313" key="10">
    <source>
        <dbReference type="EMBL" id="BDV32513.1"/>
    </source>
</evidence>
<feature type="domain" description="UmuC" evidence="8">
    <location>
        <begin position="38"/>
        <end position="150"/>
    </location>
</feature>
<evidence type="ECO:0000256" key="5">
    <source>
        <dbReference type="ARBA" id="ARBA00022763"/>
    </source>
</evidence>
<dbReference type="Proteomes" id="UP001317629">
    <property type="component" value="Chromosome"/>
</dbReference>
<dbReference type="InterPro" id="IPR050356">
    <property type="entry name" value="SulA_CellDiv_inhibitor"/>
</dbReference>
<comment type="cofactor">
    <cofactor evidence="1">
        <name>Mg(2+)</name>
        <dbReference type="ChEBI" id="CHEBI:18420"/>
    </cofactor>
</comment>
<dbReference type="Gene3D" id="3.30.70.270">
    <property type="match status" value="1"/>
</dbReference>
<name>A0ABM8E3V7_9HYPH</name>
<proteinExistence type="inferred from homology"/>
<dbReference type="InterPro" id="IPR043128">
    <property type="entry name" value="Rev_trsase/Diguanyl_cyclase"/>
</dbReference>
<dbReference type="Pfam" id="PF11799">
    <property type="entry name" value="IMS_C"/>
    <property type="match status" value="1"/>
</dbReference>
<feature type="domain" description="DNA polymerase Y-family little finger" evidence="9">
    <location>
        <begin position="242"/>
        <end position="349"/>
    </location>
</feature>
<comment type="subunit">
    <text evidence="3">Monomer.</text>
</comment>
<dbReference type="RefSeq" id="WP_281929604.1">
    <property type="nucleotide sequence ID" value="NZ_AP027142.1"/>
</dbReference>
<dbReference type="EC" id="2.7.7.7" evidence="4"/>
<accession>A0ABM8E3V7</accession>